<reference evidence="1" key="1">
    <citation type="submission" date="2023-10" db="EMBL/GenBank/DDBJ databases">
        <title>Genome assembly of Pristionchus species.</title>
        <authorList>
            <person name="Yoshida K."/>
            <person name="Sommer R.J."/>
        </authorList>
    </citation>
    <scope>NUCLEOTIDE SEQUENCE</scope>
    <source>
        <strain evidence="1">RS5133</strain>
    </source>
</reference>
<name>A0AAV5UUE3_9BILA</name>
<dbReference type="Gene3D" id="3.40.50.300">
    <property type="entry name" value="P-loop containing nucleotide triphosphate hydrolases"/>
    <property type="match status" value="1"/>
</dbReference>
<dbReference type="InterPro" id="IPR027417">
    <property type="entry name" value="P-loop_NTPase"/>
</dbReference>
<organism evidence="1 2">
    <name type="scientific">Pristionchus fissidentatus</name>
    <dbReference type="NCBI Taxonomy" id="1538716"/>
    <lineage>
        <taxon>Eukaryota</taxon>
        <taxon>Metazoa</taxon>
        <taxon>Ecdysozoa</taxon>
        <taxon>Nematoda</taxon>
        <taxon>Chromadorea</taxon>
        <taxon>Rhabditida</taxon>
        <taxon>Rhabditina</taxon>
        <taxon>Diplogasteromorpha</taxon>
        <taxon>Diplogasteroidea</taxon>
        <taxon>Neodiplogasteridae</taxon>
        <taxon>Pristionchus</taxon>
    </lineage>
</organism>
<dbReference type="AlphaFoldDB" id="A0AAV5UUE3"/>
<gene>
    <name evidence="1" type="ORF">PFISCL1PPCAC_2041</name>
</gene>
<protein>
    <recommendedName>
        <fullName evidence="3">Helicase</fullName>
    </recommendedName>
</protein>
<evidence type="ECO:0000313" key="2">
    <source>
        <dbReference type="Proteomes" id="UP001432322"/>
    </source>
</evidence>
<dbReference type="Proteomes" id="UP001432322">
    <property type="component" value="Unassembled WGS sequence"/>
</dbReference>
<evidence type="ECO:0008006" key="3">
    <source>
        <dbReference type="Google" id="ProtNLM"/>
    </source>
</evidence>
<proteinExistence type="predicted"/>
<evidence type="ECO:0000313" key="1">
    <source>
        <dbReference type="EMBL" id="GMT10744.1"/>
    </source>
</evidence>
<feature type="non-terminal residue" evidence="1">
    <location>
        <position position="1"/>
    </location>
</feature>
<dbReference type="EMBL" id="BTSY01000001">
    <property type="protein sequence ID" value="GMT10744.1"/>
    <property type="molecule type" value="Genomic_DNA"/>
</dbReference>
<keyword evidence="2" id="KW-1185">Reference proteome</keyword>
<comment type="caution">
    <text evidence="1">The sequence shown here is derived from an EMBL/GenBank/DDBJ whole genome shotgun (WGS) entry which is preliminary data.</text>
</comment>
<dbReference type="SUPFAM" id="SSF52540">
    <property type="entry name" value="P-loop containing nucleoside triphosphate hydrolases"/>
    <property type="match status" value="1"/>
</dbReference>
<accession>A0AAV5UUE3</accession>
<sequence length="528" mass="61424">LFLQFNNEDAVKPVLTKILCSSAQLCNMLTECFEGTQLQKEIDDATPGLSTVLDQLDDDSDDEAEYEVEDTRVTSIRRFHLQGAAAKVTPITDLNEYLHQSLMANLTFSHRRVPLLVQHLTPLCLADYDTLLLAPPGPSQIEAIVIPIINQILVSFVDNPRQMSLRPRAVIICSHKQMRKQINWVVGTLTTDLPISTCCVNSKDKLNLWLEKTEDKRIDILITAPAAYIAFTRRRRKDDNRGLPDLFIDRLQYFVVFEVEEVLNSIKDYSKIIENLRREKDLVLILHSHTAYVNRKNDKRNYDFDYAEKRSNLENLLRDDCGVIIIDPSIAVHNFVVMDDSEVRKLQFLNQIISTHKGRYSRNGKADQFYFTRRILIVVSNEDRARFLFNYLTRNGRYHSAIMEPQHLLHMERESDRSRGPREDPYRRIKARKVMGVITSDVHRLRLTSAINDKVVFYDLIPNMESLVMNCSKIVGNRYNFFFLNQRDLIDRKRDVRSLVQYLKDTDTEIPKVLKEFESIPHSVKSIY</sequence>